<evidence type="ECO:0000259" key="1">
    <source>
        <dbReference type="Pfam" id="PF01208"/>
    </source>
</evidence>
<comment type="caution">
    <text evidence="2">The sequence shown here is derived from an EMBL/GenBank/DDBJ whole genome shotgun (WGS) entry which is preliminary data.</text>
</comment>
<accession>A0ABT2ELA5</accession>
<dbReference type="EMBL" id="JANUCP010000002">
    <property type="protein sequence ID" value="MCS3918725.1"/>
    <property type="molecule type" value="Genomic_DNA"/>
</dbReference>
<dbReference type="Gene3D" id="3.20.20.210">
    <property type="match status" value="1"/>
</dbReference>
<keyword evidence="2" id="KW-0456">Lyase</keyword>
<reference evidence="2 3" key="1">
    <citation type="submission" date="2022-08" db="EMBL/GenBank/DDBJ databases">
        <title>Bacterial and archaeal communities from various locations to study Microbial Dark Matter (Phase II).</title>
        <authorList>
            <person name="Stepanauskas R."/>
        </authorList>
    </citation>
    <scope>NUCLEOTIDE SEQUENCE [LARGE SCALE GENOMIC DNA]</scope>
    <source>
        <strain evidence="2 3">PD1</strain>
    </source>
</reference>
<dbReference type="SUPFAM" id="SSF51726">
    <property type="entry name" value="UROD/MetE-like"/>
    <property type="match status" value="1"/>
</dbReference>
<dbReference type="InterPro" id="IPR000257">
    <property type="entry name" value="Uroporphyrinogen_deCOase"/>
</dbReference>
<organism evidence="2 3">
    <name type="scientific">Candidatus Fervidibacter sacchari</name>
    <dbReference type="NCBI Taxonomy" id="1448929"/>
    <lineage>
        <taxon>Bacteria</taxon>
        <taxon>Candidatus Fervidibacterota</taxon>
        <taxon>Candidatus Fervidibacter</taxon>
    </lineage>
</organism>
<name>A0ABT2ELA5_9BACT</name>
<keyword evidence="3" id="KW-1185">Reference proteome</keyword>
<dbReference type="Pfam" id="PF01208">
    <property type="entry name" value="URO-D"/>
    <property type="match status" value="1"/>
</dbReference>
<sequence length="387" mass="45682">MGETLTHRERWLRVFHYQPVDHVPDEEFGYWNETYTVWHQQGLPEWVRTEADANKFFGFAPRAMVPIHLDIHPWFEAKVLEETDRYRIVIDHRGVKSMVYKDGKSTIPRYLEFPIKTRADWEEFKKRLDPTDPVRYPANWEEWKQKVADRDYPLGIFCGSLFGWLRDWMGLEGIAIACIEEPTWVEEMMEYLTEFFLAVIKRAVEEVQLDFAHFWEDMAYNKGPLISPKLFRQWMTPRYKRITDFLRKHGIDIVIVDCDGNILDLIPHWLEGGVNVMFPLEVRAGSDPVLIRKKFGKDVLLMGGVDKTKLIAGKEAIVEELKRIAPVVEEGGYIPHVDHRCPPDVTYENYLFYLETKRRMFGIPDPPHWEQVKETLERAKRGEKGVL</sequence>
<gene>
    <name evidence="2" type="ORF">M2350_001125</name>
</gene>
<dbReference type="InterPro" id="IPR038071">
    <property type="entry name" value="UROD/MetE-like_sf"/>
</dbReference>
<proteinExistence type="predicted"/>
<feature type="domain" description="Uroporphyrinogen decarboxylase (URO-D)" evidence="1">
    <location>
        <begin position="105"/>
        <end position="356"/>
    </location>
</feature>
<evidence type="ECO:0000313" key="2">
    <source>
        <dbReference type="EMBL" id="MCS3918725.1"/>
    </source>
</evidence>
<dbReference type="Proteomes" id="UP001204798">
    <property type="component" value="Unassembled WGS sequence"/>
</dbReference>
<evidence type="ECO:0000313" key="3">
    <source>
        <dbReference type="Proteomes" id="UP001204798"/>
    </source>
</evidence>
<protein>
    <submittedName>
        <fullName evidence="2">Uroporphyrinogen decarboxylase</fullName>
        <ecNumber evidence="2">4.1.1.37</ecNumber>
    </submittedName>
</protein>
<dbReference type="RefSeq" id="WP_259094760.1">
    <property type="nucleotide sequence ID" value="NZ_CP130454.1"/>
</dbReference>
<dbReference type="GO" id="GO:0004853">
    <property type="term" value="F:uroporphyrinogen decarboxylase activity"/>
    <property type="evidence" value="ECO:0007669"/>
    <property type="project" value="UniProtKB-EC"/>
</dbReference>
<dbReference type="EC" id="4.1.1.37" evidence="2"/>